<dbReference type="OrthoDB" id="2194852at2"/>
<evidence type="ECO:0008006" key="6">
    <source>
        <dbReference type="Google" id="ProtNLM"/>
    </source>
</evidence>
<reference evidence="3 5" key="2">
    <citation type="submission" date="2013-03" db="EMBL/GenBank/DDBJ databases">
        <title>The Genome Sequence of Enterococcus malodoratus ATCC_43197 (PacBio/Illumina hybrid assembly).</title>
        <authorList>
            <consortium name="The Broad Institute Genomics Platform"/>
            <consortium name="The Broad Institute Genome Sequencing Center for Infectious Disease"/>
            <person name="Earl A."/>
            <person name="Russ C."/>
            <person name="Gilmore M."/>
            <person name="Surin D."/>
            <person name="Walker B."/>
            <person name="Young S."/>
            <person name="Zeng Q."/>
            <person name="Gargeya S."/>
            <person name="Fitzgerald M."/>
            <person name="Haas B."/>
            <person name="Abouelleil A."/>
            <person name="Allen A.W."/>
            <person name="Alvarado L."/>
            <person name="Arachchi H.M."/>
            <person name="Berlin A.M."/>
            <person name="Chapman S.B."/>
            <person name="Gainer-Dewar J."/>
            <person name="Goldberg J."/>
            <person name="Griggs A."/>
            <person name="Gujja S."/>
            <person name="Hansen M."/>
            <person name="Howarth C."/>
            <person name="Imamovic A."/>
            <person name="Ireland A."/>
            <person name="Larimer J."/>
            <person name="McCowan C."/>
            <person name="Murphy C."/>
            <person name="Pearson M."/>
            <person name="Poon T.W."/>
            <person name="Priest M."/>
            <person name="Roberts A."/>
            <person name="Saif S."/>
            <person name="Shea T."/>
            <person name="Sisk P."/>
            <person name="Sykes S."/>
            <person name="Wortman J."/>
            <person name="Nusbaum C."/>
            <person name="Birren B."/>
        </authorList>
    </citation>
    <scope>NUCLEOTIDE SEQUENCE [LARGE SCALE GENOMIC DNA]</scope>
    <source>
        <strain evidence="3 5">ATCC 43197</strain>
    </source>
</reference>
<evidence type="ECO:0000313" key="4">
    <source>
        <dbReference type="Proteomes" id="UP000013783"/>
    </source>
</evidence>
<comment type="caution">
    <text evidence="2">The sequence shown here is derived from an EMBL/GenBank/DDBJ whole genome shotgun (WGS) entry which is preliminary data.</text>
</comment>
<proteinExistence type="predicted"/>
<feature type="coiled-coil region" evidence="1">
    <location>
        <begin position="1"/>
        <end position="91"/>
    </location>
</feature>
<evidence type="ECO:0000313" key="5">
    <source>
        <dbReference type="Proteomes" id="UP000014148"/>
    </source>
</evidence>
<reference evidence="2 4" key="1">
    <citation type="submission" date="2013-02" db="EMBL/GenBank/DDBJ databases">
        <title>The Genome Sequence of Enterococcus malodoratus ATCC_43197.</title>
        <authorList>
            <consortium name="The Broad Institute Genome Sequencing Platform"/>
            <consortium name="The Broad Institute Genome Sequencing Center for Infectious Disease"/>
            <person name="Earl A.M."/>
            <person name="Gilmore M.S."/>
            <person name="Lebreton F."/>
            <person name="Walker B."/>
            <person name="Young S.K."/>
            <person name="Zeng Q."/>
            <person name="Gargeya S."/>
            <person name="Fitzgerald M."/>
            <person name="Haas B."/>
            <person name="Abouelleil A."/>
            <person name="Alvarado L."/>
            <person name="Arachchi H.M."/>
            <person name="Berlin A.M."/>
            <person name="Chapman S.B."/>
            <person name="Dewar J."/>
            <person name="Goldberg J."/>
            <person name="Griggs A."/>
            <person name="Gujja S."/>
            <person name="Hansen M."/>
            <person name="Howarth C."/>
            <person name="Imamovic A."/>
            <person name="Larimer J."/>
            <person name="McCowan C."/>
            <person name="Murphy C."/>
            <person name="Neiman D."/>
            <person name="Pearson M."/>
            <person name="Priest M."/>
            <person name="Roberts A."/>
            <person name="Saif S."/>
            <person name="Shea T."/>
            <person name="Sisk P."/>
            <person name="Sykes S."/>
            <person name="Wortman J."/>
            <person name="Nusbaum C."/>
            <person name="Birren B."/>
        </authorList>
    </citation>
    <scope>NUCLEOTIDE SEQUENCE [LARGE SCALE GENOMIC DNA]</scope>
    <source>
        <strain evidence="2 4">ATCC 43197</strain>
    </source>
</reference>
<evidence type="ECO:0000313" key="2">
    <source>
        <dbReference type="EMBL" id="EOH80650.1"/>
    </source>
</evidence>
<name>R2RAA4_9ENTE</name>
<evidence type="ECO:0000256" key="1">
    <source>
        <dbReference type="SAM" id="Coils"/>
    </source>
</evidence>
<dbReference type="PATRIC" id="fig|1158601.3.peg.669"/>
<sequence length="106" mass="12471">MLEALEKIKSAEEQIERVKERLVAELAAYEAEKKQLLQAKREKLKIDFSNKLSERERVLARELEDDERDLTTSAEDAIRKMEENYQGKKEQTIEQIIERVISEYGS</sequence>
<keyword evidence="5" id="KW-1185">Reference proteome</keyword>
<dbReference type="eggNOG" id="ENOG5032KWY">
    <property type="taxonomic scope" value="Bacteria"/>
</dbReference>
<dbReference type="STRING" id="71451.RV07_GL000650"/>
<accession>R2RAA4</accession>
<dbReference type="EMBL" id="ASWA01000002">
    <property type="protein sequence ID" value="EOT69159.1"/>
    <property type="molecule type" value="Genomic_DNA"/>
</dbReference>
<protein>
    <recommendedName>
        <fullName evidence="6">V-type ATPase, subunit F</fullName>
    </recommendedName>
</protein>
<gene>
    <name evidence="3" type="ORF">I585_00620</name>
    <name evidence="2" type="ORF">UAI_00689</name>
</gene>
<dbReference type="RefSeq" id="WP_010739570.1">
    <property type="nucleotide sequence ID" value="NZ_KB946249.1"/>
</dbReference>
<dbReference type="Proteomes" id="UP000013783">
    <property type="component" value="Unassembled WGS sequence"/>
</dbReference>
<keyword evidence="1" id="KW-0175">Coiled coil</keyword>
<dbReference type="AlphaFoldDB" id="R2RAA4"/>
<organism evidence="2 4">
    <name type="scientific">Enterococcus malodoratus ATCC 43197</name>
    <dbReference type="NCBI Taxonomy" id="1158601"/>
    <lineage>
        <taxon>Bacteria</taxon>
        <taxon>Bacillati</taxon>
        <taxon>Bacillota</taxon>
        <taxon>Bacilli</taxon>
        <taxon>Lactobacillales</taxon>
        <taxon>Enterococcaceae</taxon>
        <taxon>Enterococcus</taxon>
    </lineage>
</organism>
<dbReference type="Proteomes" id="UP000014148">
    <property type="component" value="Unassembled WGS sequence"/>
</dbReference>
<evidence type="ECO:0000313" key="3">
    <source>
        <dbReference type="EMBL" id="EOT69159.1"/>
    </source>
</evidence>
<dbReference type="EMBL" id="AJAK01000007">
    <property type="protein sequence ID" value="EOH80650.1"/>
    <property type="molecule type" value="Genomic_DNA"/>
</dbReference>